<keyword evidence="3" id="KW-1185">Reference proteome</keyword>
<evidence type="ECO:0000313" key="3">
    <source>
        <dbReference type="Proteomes" id="UP001381693"/>
    </source>
</evidence>
<feature type="non-terminal residue" evidence="2">
    <location>
        <position position="1"/>
    </location>
</feature>
<proteinExistence type="predicted"/>
<feature type="region of interest" description="Disordered" evidence="1">
    <location>
        <begin position="33"/>
        <end position="62"/>
    </location>
</feature>
<dbReference type="Proteomes" id="UP001381693">
    <property type="component" value="Unassembled WGS sequence"/>
</dbReference>
<feature type="compositionally biased region" description="Low complexity" evidence="1">
    <location>
        <begin position="33"/>
        <end position="46"/>
    </location>
</feature>
<reference evidence="2 3" key="1">
    <citation type="submission" date="2023-11" db="EMBL/GenBank/DDBJ databases">
        <title>Halocaridina rubra genome assembly.</title>
        <authorList>
            <person name="Smith C."/>
        </authorList>
    </citation>
    <scope>NUCLEOTIDE SEQUENCE [LARGE SCALE GENOMIC DNA]</scope>
    <source>
        <strain evidence="2">EP-1</strain>
        <tissue evidence="2">Whole</tissue>
    </source>
</reference>
<dbReference type="EMBL" id="JAXCGZ010016160">
    <property type="protein sequence ID" value="KAK7069544.1"/>
    <property type="molecule type" value="Genomic_DNA"/>
</dbReference>
<name>A0AAN8WZY1_HALRR</name>
<feature type="compositionally biased region" description="Polar residues" evidence="1">
    <location>
        <begin position="47"/>
        <end position="62"/>
    </location>
</feature>
<protein>
    <submittedName>
        <fullName evidence="2">Uncharacterized protein</fullName>
    </submittedName>
</protein>
<sequence length="124" mass="13479">YLMLTPLEYREVVSISAAKALLPEASTVSCVSTIQDSSSDSGSQESRTPANQTPTMQECNSNCQSSASYEDLLHNSGSSLQMPVEYPTHQMCSGSKGLLSKIVDALKKETTGSTFRYSFVFKHL</sequence>
<comment type="caution">
    <text evidence="2">The sequence shown here is derived from an EMBL/GenBank/DDBJ whole genome shotgun (WGS) entry which is preliminary data.</text>
</comment>
<evidence type="ECO:0000256" key="1">
    <source>
        <dbReference type="SAM" id="MobiDB-lite"/>
    </source>
</evidence>
<gene>
    <name evidence="2" type="ORF">SK128_021040</name>
</gene>
<accession>A0AAN8WZY1</accession>
<dbReference type="AlphaFoldDB" id="A0AAN8WZY1"/>
<evidence type="ECO:0000313" key="2">
    <source>
        <dbReference type="EMBL" id="KAK7069544.1"/>
    </source>
</evidence>
<organism evidence="2 3">
    <name type="scientific">Halocaridina rubra</name>
    <name type="common">Hawaiian red shrimp</name>
    <dbReference type="NCBI Taxonomy" id="373956"/>
    <lineage>
        <taxon>Eukaryota</taxon>
        <taxon>Metazoa</taxon>
        <taxon>Ecdysozoa</taxon>
        <taxon>Arthropoda</taxon>
        <taxon>Crustacea</taxon>
        <taxon>Multicrustacea</taxon>
        <taxon>Malacostraca</taxon>
        <taxon>Eumalacostraca</taxon>
        <taxon>Eucarida</taxon>
        <taxon>Decapoda</taxon>
        <taxon>Pleocyemata</taxon>
        <taxon>Caridea</taxon>
        <taxon>Atyoidea</taxon>
        <taxon>Atyidae</taxon>
        <taxon>Halocaridina</taxon>
    </lineage>
</organism>